<keyword evidence="1" id="KW-0812">Transmembrane</keyword>
<keyword evidence="1" id="KW-1133">Transmembrane helix</keyword>
<dbReference type="EMBL" id="JAWDGP010004927">
    <property type="protein sequence ID" value="KAK3761028.1"/>
    <property type="molecule type" value="Genomic_DNA"/>
</dbReference>
<comment type="caution">
    <text evidence="2">The sequence shown here is derived from an EMBL/GenBank/DDBJ whole genome shotgun (WGS) entry which is preliminary data.</text>
</comment>
<proteinExistence type="predicted"/>
<protein>
    <submittedName>
        <fullName evidence="2">Uncharacterized protein</fullName>
    </submittedName>
</protein>
<name>A0AAE0Z1D9_9GAST</name>
<dbReference type="AlphaFoldDB" id="A0AAE0Z1D9"/>
<dbReference type="Proteomes" id="UP001283361">
    <property type="component" value="Unassembled WGS sequence"/>
</dbReference>
<evidence type="ECO:0000313" key="2">
    <source>
        <dbReference type="EMBL" id="KAK3761028.1"/>
    </source>
</evidence>
<keyword evidence="3" id="KW-1185">Reference proteome</keyword>
<organism evidence="2 3">
    <name type="scientific">Elysia crispata</name>
    <name type="common">lettuce slug</name>
    <dbReference type="NCBI Taxonomy" id="231223"/>
    <lineage>
        <taxon>Eukaryota</taxon>
        <taxon>Metazoa</taxon>
        <taxon>Spiralia</taxon>
        <taxon>Lophotrochozoa</taxon>
        <taxon>Mollusca</taxon>
        <taxon>Gastropoda</taxon>
        <taxon>Heterobranchia</taxon>
        <taxon>Euthyneura</taxon>
        <taxon>Panpulmonata</taxon>
        <taxon>Sacoglossa</taxon>
        <taxon>Placobranchoidea</taxon>
        <taxon>Plakobranchidae</taxon>
        <taxon>Elysia</taxon>
    </lineage>
</organism>
<evidence type="ECO:0000256" key="1">
    <source>
        <dbReference type="SAM" id="Phobius"/>
    </source>
</evidence>
<keyword evidence="1" id="KW-0472">Membrane</keyword>
<feature type="transmembrane region" description="Helical" evidence="1">
    <location>
        <begin position="73"/>
        <end position="90"/>
    </location>
</feature>
<reference evidence="2" key="1">
    <citation type="journal article" date="2023" name="G3 (Bethesda)">
        <title>A reference genome for the long-term kleptoplast-retaining sea slug Elysia crispata morphotype clarki.</title>
        <authorList>
            <person name="Eastman K.E."/>
            <person name="Pendleton A.L."/>
            <person name="Shaikh M.A."/>
            <person name="Suttiyut T."/>
            <person name="Ogas R."/>
            <person name="Tomko P."/>
            <person name="Gavelis G."/>
            <person name="Widhalm J.R."/>
            <person name="Wisecaver J.H."/>
        </authorList>
    </citation>
    <scope>NUCLEOTIDE SEQUENCE</scope>
    <source>
        <strain evidence="2">ECLA1</strain>
    </source>
</reference>
<sequence>MCKETTLRIEPARLYDKHRFLEQMQGMPTISGYFSCIAAQTTRIHAASMSACLVCKVTVHDLVMSMFLVTKRFVYLSISLILSPVILVVPPESPVHSPRSEQQACHQLLTFPPLGRCEGVEQLARSSHVRSRPGLQDSGGPYA</sequence>
<accession>A0AAE0Z1D9</accession>
<gene>
    <name evidence="2" type="ORF">RRG08_022434</name>
</gene>
<evidence type="ECO:0000313" key="3">
    <source>
        <dbReference type="Proteomes" id="UP001283361"/>
    </source>
</evidence>